<dbReference type="SMART" id="SM00558">
    <property type="entry name" value="JmjC"/>
    <property type="match status" value="1"/>
</dbReference>
<dbReference type="Pfam" id="PF13621">
    <property type="entry name" value="Cupin_8"/>
    <property type="match status" value="1"/>
</dbReference>
<dbReference type="PANTHER" id="PTHR12461">
    <property type="entry name" value="HYPOXIA-INDUCIBLE FACTOR 1 ALPHA INHIBITOR-RELATED"/>
    <property type="match status" value="1"/>
</dbReference>
<evidence type="ECO:0000313" key="3">
    <source>
        <dbReference type="Proteomes" id="UP001176517"/>
    </source>
</evidence>
<evidence type="ECO:0000259" key="1">
    <source>
        <dbReference type="PROSITE" id="PS51184"/>
    </source>
</evidence>
<dbReference type="Gene3D" id="2.60.120.10">
    <property type="entry name" value="Jelly Rolls"/>
    <property type="match status" value="1"/>
</dbReference>
<feature type="domain" description="JmjC" evidence="1">
    <location>
        <begin position="149"/>
        <end position="371"/>
    </location>
</feature>
<organism evidence="2 3">
    <name type="scientific">Tilletia horrida</name>
    <dbReference type="NCBI Taxonomy" id="155126"/>
    <lineage>
        <taxon>Eukaryota</taxon>
        <taxon>Fungi</taxon>
        <taxon>Dikarya</taxon>
        <taxon>Basidiomycota</taxon>
        <taxon>Ustilaginomycotina</taxon>
        <taxon>Exobasidiomycetes</taxon>
        <taxon>Tilletiales</taxon>
        <taxon>Tilletiaceae</taxon>
        <taxon>Tilletia</taxon>
    </lineage>
</organism>
<dbReference type="PROSITE" id="PS51184">
    <property type="entry name" value="JMJC"/>
    <property type="match status" value="1"/>
</dbReference>
<sequence length="388" mass="43451">MVGSISSAELDESLLRFAIHARELSGLPLRTRAQGGVWHPPSRPEPPTALQFARILSTHVPCLINDGLKDRAKLWNEWKSTQYLQTRMGEERTFKVAITPNGRADDLVTIDNEGTTVFALPHEEDMTFQSFIDALHPTSFSGSGSSRIAYLQSQNSNLTTSESSFGPLLDDLVDSESDADTVSHPSWAAEAIGKLPEATNIWIGTSKNHYENVFLVVRGVKIFTVIPPTEAHFLSGEDQFYPLYQWQSSATSDSSSTAELELKSVPESHPTPWIPIDPLPPQTPARVPLRPQPPKHVQDRWDLYRSELDPLRIEVRAGQMLYLPAGWFHAVEQVEDSPLSSGKAGPGICLGINWWWESEVGDRWAWLSLSRELDRRVKGVFEDDEEMI</sequence>
<reference evidence="2" key="1">
    <citation type="journal article" date="2023" name="PhytoFront">
        <title>Draft Genome Resources of Seven Strains of Tilletia horrida, Causal Agent of Kernel Smut of Rice.</title>
        <authorList>
            <person name="Khanal S."/>
            <person name="Antony Babu S."/>
            <person name="Zhou X.G."/>
        </authorList>
    </citation>
    <scope>NUCLEOTIDE SEQUENCE</scope>
    <source>
        <strain evidence="2">TX6</strain>
    </source>
</reference>
<proteinExistence type="predicted"/>
<name>A0AAN6JSW5_9BASI</name>
<dbReference type="EMBL" id="JAPDMZ010000129">
    <property type="protein sequence ID" value="KAK0548743.1"/>
    <property type="molecule type" value="Genomic_DNA"/>
</dbReference>
<dbReference type="InterPro" id="IPR003347">
    <property type="entry name" value="JmjC_dom"/>
</dbReference>
<dbReference type="InterPro" id="IPR014710">
    <property type="entry name" value="RmlC-like_jellyroll"/>
</dbReference>
<comment type="caution">
    <text evidence="2">The sequence shown here is derived from an EMBL/GenBank/DDBJ whole genome shotgun (WGS) entry which is preliminary data.</text>
</comment>
<gene>
    <name evidence="2" type="ORF">OC846_004360</name>
</gene>
<keyword evidence="3" id="KW-1185">Reference proteome</keyword>
<dbReference type="AlphaFoldDB" id="A0AAN6JSW5"/>
<protein>
    <recommendedName>
        <fullName evidence="1">JmjC domain-containing protein</fullName>
    </recommendedName>
</protein>
<accession>A0AAN6JSW5</accession>
<evidence type="ECO:0000313" key="2">
    <source>
        <dbReference type="EMBL" id="KAK0548743.1"/>
    </source>
</evidence>
<dbReference type="PANTHER" id="PTHR12461:SF99">
    <property type="entry name" value="BIFUNCTIONAL PEPTIDASE AND (3S)-LYSYL HYDROXYLASE JMJD7"/>
    <property type="match status" value="1"/>
</dbReference>
<dbReference type="Proteomes" id="UP001176517">
    <property type="component" value="Unassembled WGS sequence"/>
</dbReference>
<dbReference type="InterPro" id="IPR041667">
    <property type="entry name" value="Cupin_8"/>
</dbReference>
<dbReference type="SUPFAM" id="SSF51197">
    <property type="entry name" value="Clavaminate synthase-like"/>
    <property type="match status" value="1"/>
</dbReference>